<feature type="compositionally biased region" description="Polar residues" evidence="1">
    <location>
        <begin position="79"/>
        <end position="92"/>
    </location>
</feature>
<evidence type="ECO:0000313" key="2">
    <source>
        <dbReference type="EMBL" id="KAH7146710.1"/>
    </source>
</evidence>
<evidence type="ECO:0000256" key="1">
    <source>
        <dbReference type="SAM" id="MobiDB-lite"/>
    </source>
</evidence>
<dbReference type="AlphaFoldDB" id="A0A9P9EWL7"/>
<dbReference type="EMBL" id="JAGMUU010000008">
    <property type="protein sequence ID" value="KAH7146710.1"/>
    <property type="molecule type" value="Genomic_DNA"/>
</dbReference>
<feature type="region of interest" description="Disordered" evidence="1">
    <location>
        <begin position="59"/>
        <end position="97"/>
    </location>
</feature>
<protein>
    <submittedName>
        <fullName evidence="2">Uncharacterized protein</fullName>
    </submittedName>
</protein>
<reference evidence="2" key="1">
    <citation type="journal article" date="2021" name="Nat. Commun.">
        <title>Genetic determinants of endophytism in the Arabidopsis root mycobiome.</title>
        <authorList>
            <person name="Mesny F."/>
            <person name="Miyauchi S."/>
            <person name="Thiergart T."/>
            <person name="Pickel B."/>
            <person name="Atanasova L."/>
            <person name="Karlsson M."/>
            <person name="Huettel B."/>
            <person name="Barry K.W."/>
            <person name="Haridas S."/>
            <person name="Chen C."/>
            <person name="Bauer D."/>
            <person name="Andreopoulos W."/>
            <person name="Pangilinan J."/>
            <person name="LaButti K."/>
            <person name="Riley R."/>
            <person name="Lipzen A."/>
            <person name="Clum A."/>
            <person name="Drula E."/>
            <person name="Henrissat B."/>
            <person name="Kohler A."/>
            <person name="Grigoriev I.V."/>
            <person name="Martin F.M."/>
            <person name="Hacquard S."/>
        </authorList>
    </citation>
    <scope>NUCLEOTIDE SEQUENCE</scope>
    <source>
        <strain evidence="2">MPI-CAGE-AT-0021</strain>
    </source>
</reference>
<name>A0A9P9EWL7_9HYPO</name>
<gene>
    <name evidence="2" type="ORF">B0J13DRAFT_524463</name>
</gene>
<evidence type="ECO:0000313" key="3">
    <source>
        <dbReference type="Proteomes" id="UP000717696"/>
    </source>
</evidence>
<keyword evidence="3" id="KW-1185">Reference proteome</keyword>
<comment type="caution">
    <text evidence="2">The sequence shown here is derived from an EMBL/GenBank/DDBJ whole genome shotgun (WGS) entry which is preliminary data.</text>
</comment>
<sequence length="141" mass="14741">MPLVGGNLSVSGAISPAQEQVAIDWAKGSPDFGEGLIPSTPHTVSLPLDDSMFSAPLEGVLSPTGASPSDLFSPVGDSPSLSPSANDTTPGLSNPLDPNPLKTLWALQTSKVSPLPLFLMAIQETALRMRMSNGLFQTERR</sequence>
<organism evidence="2 3">
    <name type="scientific">Dactylonectria estremocensis</name>
    <dbReference type="NCBI Taxonomy" id="1079267"/>
    <lineage>
        <taxon>Eukaryota</taxon>
        <taxon>Fungi</taxon>
        <taxon>Dikarya</taxon>
        <taxon>Ascomycota</taxon>
        <taxon>Pezizomycotina</taxon>
        <taxon>Sordariomycetes</taxon>
        <taxon>Hypocreomycetidae</taxon>
        <taxon>Hypocreales</taxon>
        <taxon>Nectriaceae</taxon>
        <taxon>Dactylonectria</taxon>
    </lineage>
</organism>
<accession>A0A9P9EWL7</accession>
<dbReference type="Proteomes" id="UP000717696">
    <property type="component" value="Unassembled WGS sequence"/>
</dbReference>
<proteinExistence type="predicted"/>